<dbReference type="Pfam" id="PF02899">
    <property type="entry name" value="Phage_int_SAM_1"/>
    <property type="match status" value="1"/>
</dbReference>
<accession>A0ABS1LDN0</accession>
<gene>
    <name evidence="8" type="ORF">JI751_19380</name>
</gene>
<dbReference type="PANTHER" id="PTHR30349:SF41">
    <property type="entry name" value="INTEGRASE_RECOMBINASE PROTEIN MJ0367-RELATED"/>
    <property type="match status" value="1"/>
</dbReference>
<name>A0ABS1LDN0_9ACTN</name>
<feature type="domain" description="Core-binding (CB)" evidence="7">
    <location>
        <begin position="1"/>
        <end position="76"/>
    </location>
</feature>
<proteinExistence type="inferred from homology"/>
<keyword evidence="9" id="KW-1185">Reference proteome</keyword>
<dbReference type="InterPro" id="IPR004107">
    <property type="entry name" value="Integrase_SAM-like_N"/>
</dbReference>
<comment type="caution">
    <text evidence="8">The sequence shown here is derived from an EMBL/GenBank/DDBJ whole genome shotgun (WGS) entry which is preliminary data.</text>
</comment>
<dbReference type="InterPro" id="IPR011010">
    <property type="entry name" value="DNA_brk_join_enz"/>
</dbReference>
<organism evidence="8 9">
    <name type="scientific">Nocardioides baculatus</name>
    <dbReference type="NCBI Taxonomy" id="2801337"/>
    <lineage>
        <taxon>Bacteria</taxon>
        <taxon>Bacillati</taxon>
        <taxon>Actinomycetota</taxon>
        <taxon>Actinomycetes</taxon>
        <taxon>Propionibacteriales</taxon>
        <taxon>Nocardioidaceae</taxon>
        <taxon>Nocardioides</taxon>
    </lineage>
</organism>
<keyword evidence="2" id="KW-0229">DNA integration</keyword>
<dbReference type="Proteomes" id="UP000636918">
    <property type="component" value="Unassembled WGS sequence"/>
</dbReference>
<evidence type="ECO:0000259" key="7">
    <source>
        <dbReference type="PROSITE" id="PS51900"/>
    </source>
</evidence>
<dbReference type="InterPro" id="IPR044068">
    <property type="entry name" value="CB"/>
</dbReference>
<evidence type="ECO:0000256" key="4">
    <source>
        <dbReference type="ARBA" id="ARBA00023172"/>
    </source>
</evidence>
<dbReference type="RefSeq" id="WP_201940323.1">
    <property type="nucleotide sequence ID" value="NZ_JAERSG010000007.1"/>
</dbReference>
<feature type="domain" description="Tyr recombinase" evidence="6">
    <location>
        <begin position="99"/>
        <end position="275"/>
    </location>
</feature>
<evidence type="ECO:0000259" key="6">
    <source>
        <dbReference type="PROSITE" id="PS51898"/>
    </source>
</evidence>
<evidence type="ECO:0000313" key="8">
    <source>
        <dbReference type="EMBL" id="MBL0749790.1"/>
    </source>
</evidence>
<dbReference type="PROSITE" id="PS51900">
    <property type="entry name" value="CB"/>
    <property type="match status" value="1"/>
</dbReference>
<reference evidence="8 9" key="1">
    <citation type="submission" date="2021-01" db="EMBL/GenBank/DDBJ databases">
        <title>Genome seq and assembly of Nocardiodes sp. G10.</title>
        <authorList>
            <person name="Chhetri G."/>
        </authorList>
    </citation>
    <scope>NUCLEOTIDE SEQUENCE [LARGE SCALE GENOMIC DNA]</scope>
    <source>
        <strain evidence="8 9">G10</strain>
    </source>
</reference>
<dbReference type="InterPro" id="IPR002104">
    <property type="entry name" value="Integrase_catalytic"/>
</dbReference>
<comment type="similarity">
    <text evidence="1">Belongs to the 'phage' integrase family.</text>
</comment>
<dbReference type="Pfam" id="PF00589">
    <property type="entry name" value="Phage_integrase"/>
    <property type="match status" value="1"/>
</dbReference>
<evidence type="ECO:0000256" key="3">
    <source>
        <dbReference type="ARBA" id="ARBA00023125"/>
    </source>
</evidence>
<dbReference type="PANTHER" id="PTHR30349">
    <property type="entry name" value="PHAGE INTEGRASE-RELATED"/>
    <property type="match status" value="1"/>
</dbReference>
<dbReference type="Gene3D" id="1.10.150.130">
    <property type="match status" value="1"/>
</dbReference>
<dbReference type="SUPFAM" id="SSF56349">
    <property type="entry name" value="DNA breaking-rejoining enzymes"/>
    <property type="match status" value="1"/>
</dbReference>
<dbReference type="EMBL" id="JAERSG010000007">
    <property type="protein sequence ID" value="MBL0749790.1"/>
    <property type="molecule type" value="Genomic_DNA"/>
</dbReference>
<dbReference type="InterPro" id="IPR050090">
    <property type="entry name" value="Tyrosine_recombinase_XerCD"/>
</dbReference>
<protein>
    <submittedName>
        <fullName evidence="8">Tyrosine-type recombinase/integrase</fullName>
    </submittedName>
</protein>
<evidence type="ECO:0000313" key="9">
    <source>
        <dbReference type="Proteomes" id="UP000636918"/>
    </source>
</evidence>
<sequence length="299" mass="33656">MRDAYLLPYSNNTLLTYTYQLDRWLRWCSDNSLEPLHVRRTDIETYIKYLHEDLAQKISTVHTALCPVRGYYRFAYNEEVIARDPAAMARRPRLSRGVTDTIGLDRQQMRALLDAGAERSARDCAVAYLLACLALRSSEACSIQIEDYQQTVRGHRILQFTGKGYVPARMPLPVPVLRALDAAAEGRTQGQLLRGQDQQPLCRRGIYRVVGYLARQAGISTRVTPHLLRHSSITNALESGASLRKVQDLARHSDPRTTMHYDRNRTSLDDHAVHSLVAFLSGPVSGGDNEPSALIDARP</sequence>
<dbReference type="Gene3D" id="1.10.443.10">
    <property type="entry name" value="Intergrase catalytic core"/>
    <property type="match status" value="1"/>
</dbReference>
<evidence type="ECO:0000256" key="5">
    <source>
        <dbReference type="PROSITE-ProRule" id="PRU01248"/>
    </source>
</evidence>
<evidence type="ECO:0000256" key="2">
    <source>
        <dbReference type="ARBA" id="ARBA00022908"/>
    </source>
</evidence>
<dbReference type="InterPro" id="IPR013762">
    <property type="entry name" value="Integrase-like_cat_sf"/>
</dbReference>
<dbReference type="InterPro" id="IPR010998">
    <property type="entry name" value="Integrase_recombinase_N"/>
</dbReference>
<keyword evidence="4" id="KW-0233">DNA recombination</keyword>
<dbReference type="PROSITE" id="PS51898">
    <property type="entry name" value="TYR_RECOMBINASE"/>
    <property type="match status" value="1"/>
</dbReference>
<keyword evidence="3 5" id="KW-0238">DNA-binding</keyword>
<evidence type="ECO:0000256" key="1">
    <source>
        <dbReference type="ARBA" id="ARBA00008857"/>
    </source>
</evidence>